<dbReference type="GO" id="GO:0015293">
    <property type="term" value="F:symporter activity"/>
    <property type="evidence" value="ECO:0007669"/>
    <property type="project" value="UniProtKB-KW"/>
</dbReference>
<keyword evidence="4" id="KW-0769">Symport</keyword>
<protein>
    <submittedName>
        <fullName evidence="6">MFS transporter</fullName>
    </submittedName>
</protein>
<evidence type="ECO:0000256" key="4">
    <source>
        <dbReference type="ARBA" id="ARBA00022847"/>
    </source>
</evidence>
<evidence type="ECO:0000256" key="1">
    <source>
        <dbReference type="ARBA" id="ARBA00004651"/>
    </source>
</evidence>
<evidence type="ECO:0000256" key="3">
    <source>
        <dbReference type="ARBA" id="ARBA00022475"/>
    </source>
</evidence>
<dbReference type="InterPro" id="IPR051084">
    <property type="entry name" value="H+-coupled_symporters"/>
</dbReference>
<dbReference type="InterPro" id="IPR036259">
    <property type="entry name" value="MFS_trans_sf"/>
</dbReference>
<dbReference type="Proteomes" id="UP000234667">
    <property type="component" value="Unassembled WGS sequence"/>
</dbReference>
<evidence type="ECO:0000313" key="7">
    <source>
        <dbReference type="Proteomes" id="UP000234667"/>
    </source>
</evidence>
<reference evidence="6 7" key="1">
    <citation type="submission" date="2017-11" db="EMBL/GenBank/DDBJ databases">
        <authorList>
            <person name="Han C.G."/>
        </authorList>
    </citation>
    <scope>NUCLEOTIDE SEQUENCE [LARGE SCALE GENOMIC DNA]</scope>
    <source>
        <strain evidence="6 7">A10</strain>
    </source>
</reference>
<dbReference type="AlphaFoldDB" id="A0A2J5PGG0"/>
<dbReference type="PANTHER" id="PTHR43528">
    <property type="entry name" value="ALPHA-KETOGLUTARATE PERMEASE"/>
    <property type="match status" value="1"/>
</dbReference>
<dbReference type="EMBL" id="PIDR01000940">
    <property type="protein sequence ID" value="PLO65004.1"/>
    <property type="molecule type" value="Genomic_DNA"/>
</dbReference>
<feature type="transmembrane region" description="Helical" evidence="5">
    <location>
        <begin position="38"/>
        <end position="57"/>
    </location>
</feature>
<keyword evidence="5" id="KW-1133">Transmembrane helix</keyword>
<evidence type="ECO:0000256" key="2">
    <source>
        <dbReference type="ARBA" id="ARBA00022448"/>
    </source>
</evidence>
<evidence type="ECO:0000313" key="6">
    <source>
        <dbReference type="EMBL" id="PLO65004.1"/>
    </source>
</evidence>
<evidence type="ECO:0000256" key="5">
    <source>
        <dbReference type="SAM" id="Phobius"/>
    </source>
</evidence>
<keyword evidence="5" id="KW-0472">Membrane</keyword>
<keyword evidence="5" id="KW-0812">Transmembrane</keyword>
<dbReference type="SUPFAM" id="SSF103473">
    <property type="entry name" value="MFS general substrate transporter"/>
    <property type="match status" value="1"/>
</dbReference>
<keyword evidence="3" id="KW-1003">Cell membrane</keyword>
<name>A0A2J5PGG0_9ENTR</name>
<feature type="transmembrane region" description="Helical" evidence="5">
    <location>
        <begin position="63"/>
        <end position="80"/>
    </location>
</feature>
<dbReference type="GO" id="GO:0005886">
    <property type="term" value="C:plasma membrane"/>
    <property type="evidence" value="ECO:0007669"/>
    <property type="project" value="UniProtKB-SubCell"/>
</dbReference>
<dbReference type="PANTHER" id="PTHR43528:SF7">
    <property type="entry name" value="MFS TRANSPORTER"/>
    <property type="match status" value="1"/>
</dbReference>
<organism evidence="6 7">
    <name type="scientific">Klebsiella michiganensis</name>
    <dbReference type="NCBI Taxonomy" id="1134687"/>
    <lineage>
        <taxon>Bacteria</taxon>
        <taxon>Pseudomonadati</taxon>
        <taxon>Pseudomonadota</taxon>
        <taxon>Gammaproteobacteria</taxon>
        <taxon>Enterobacterales</taxon>
        <taxon>Enterobacteriaceae</taxon>
        <taxon>Klebsiella/Raoultella group</taxon>
        <taxon>Klebsiella</taxon>
    </lineage>
</organism>
<proteinExistence type="predicted"/>
<gene>
    <name evidence="6" type="ORF">CWN49_24190</name>
</gene>
<keyword evidence="2" id="KW-0813">Transport</keyword>
<comment type="subcellular location">
    <subcellularLocation>
        <location evidence="1">Cell membrane</location>
        <topology evidence="1">Multi-pass membrane protein</topology>
    </subcellularLocation>
</comment>
<reference evidence="6 7" key="2">
    <citation type="submission" date="2018-01" db="EMBL/GenBank/DDBJ databases">
        <title>Genomic study of Klebsiella pneumoniae.</title>
        <authorList>
            <person name="Yang Y."/>
            <person name="Bicalho R."/>
        </authorList>
    </citation>
    <scope>NUCLEOTIDE SEQUENCE [LARGE SCALE GENOMIC DNA]</scope>
    <source>
        <strain evidence="6 7">A10</strain>
    </source>
</reference>
<sequence>LYGAVGLCVGVVGAVPYVMVRAFPAEVRFTGISFSYNVSYAIFGGLTPIAVTMLMGVSPMAPAWYVLALSLMGLGLGIWLRQGLEQQVAAPKAELQRLP</sequence>
<accession>A0A2J5PGG0</accession>
<feature type="non-terminal residue" evidence="6">
    <location>
        <position position="1"/>
    </location>
</feature>
<comment type="caution">
    <text evidence="6">The sequence shown here is derived from an EMBL/GenBank/DDBJ whole genome shotgun (WGS) entry which is preliminary data.</text>
</comment>